<feature type="transmembrane region" description="Helical" evidence="6">
    <location>
        <begin position="86"/>
        <end position="108"/>
    </location>
</feature>
<evidence type="ECO:0000313" key="7">
    <source>
        <dbReference type="EMBL" id="NWR53740.1"/>
    </source>
</evidence>
<dbReference type="OrthoDB" id="5963193at2759"/>
<dbReference type="AlphaFoldDB" id="A0A7K4Y3V6"/>
<evidence type="ECO:0000256" key="6">
    <source>
        <dbReference type="SAM" id="Phobius"/>
    </source>
</evidence>
<dbReference type="EMBL" id="VWZN01023217">
    <property type="protein sequence ID" value="NWR53740.1"/>
    <property type="molecule type" value="Genomic_DNA"/>
</dbReference>
<reference evidence="7 8" key="1">
    <citation type="submission" date="2019-09" db="EMBL/GenBank/DDBJ databases">
        <title>Bird 10,000 Genomes (B10K) Project - Family phase.</title>
        <authorList>
            <person name="Zhang G."/>
        </authorList>
    </citation>
    <scope>NUCLEOTIDE SEQUENCE [LARGE SCALE GENOMIC DNA]</scope>
    <source>
        <strain evidence="7">B10K-DU-001-18</strain>
        <tissue evidence="7">Muscle</tissue>
    </source>
</reference>
<accession>A0A7K4Y3V6</accession>
<dbReference type="PANTHER" id="PTHR10383">
    <property type="entry name" value="SERINE INCORPORATOR"/>
    <property type="match status" value="1"/>
</dbReference>
<proteinExistence type="inferred from homology"/>
<feature type="transmembrane region" description="Helical" evidence="6">
    <location>
        <begin position="195"/>
        <end position="214"/>
    </location>
</feature>
<evidence type="ECO:0000256" key="3">
    <source>
        <dbReference type="ARBA" id="ARBA00022692"/>
    </source>
</evidence>
<feature type="non-terminal residue" evidence="7">
    <location>
        <position position="433"/>
    </location>
</feature>
<evidence type="ECO:0000256" key="5">
    <source>
        <dbReference type="ARBA" id="ARBA00023136"/>
    </source>
</evidence>
<dbReference type="InterPro" id="IPR005016">
    <property type="entry name" value="TDE1/TMS"/>
</dbReference>
<feature type="transmembrane region" description="Helical" evidence="6">
    <location>
        <begin position="411"/>
        <end position="430"/>
    </location>
</feature>
<evidence type="ECO:0000256" key="1">
    <source>
        <dbReference type="ARBA" id="ARBA00004141"/>
    </source>
</evidence>
<feature type="transmembrane region" description="Helical" evidence="6">
    <location>
        <begin position="166"/>
        <end position="183"/>
    </location>
</feature>
<keyword evidence="8" id="KW-1185">Reference proteome</keyword>
<feature type="transmembrane region" description="Helical" evidence="6">
    <location>
        <begin position="367"/>
        <end position="391"/>
    </location>
</feature>
<sequence length="433" mass="48050">QVPFSVVLCQHLPGGTDCEQLVGSSAVYRVCFGTACFHLAQAALLLNVRSSSDCRAQLHNGFWLLKLLVLVGLWAASFFIPEDNFIRAWHYTGVCGGFAFILIQLVLITAFAHTWNKNWLTGAAQDKRWYLAVLLATATFYTLASAAFSFLYKFYTHPAACHLNKALLAVNGSLCGIMSFISITPCVRLRQPRSGLLQSSIISCYVMYLTFSALSSRPPERVLYKGQNLTVCFPGLGQDELQTEDTTVAVLGAAIMYACVLFACNEASYLAEIFGPLWMVKVYSFEFKKPSCCFCCPEKMEEELRGECSAHMGGGAEPVSQPGSAGKGGVQELPCPHTLPGPEQTCEQAEESARGQFIIQDEQDRVVYSYSAFHFVFFLASLYVMMTLTNWFSYENAVLETTFTHGSWSTFWVKASSCWACVLLYLWLLLSPF</sequence>
<comment type="similarity">
    <text evidence="2">Belongs to the TDE1 family.</text>
</comment>
<evidence type="ECO:0000313" key="8">
    <source>
        <dbReference type="Proteomes" id="UP000529728"/>
    </source>
</evidence>
<evidence type="ECO:0000256" key="4">
    <source>
        <dbReference type="ARBA" id="ARBA00022989"/>
    </source>
</evidence>
<feature type="transmembrane region" description="Helical" evidence="6">
    <location>
        <begin position="26"/>
        <end position="48"/>
    </location>
</feature>
<dbReference type="GO" id="GO:0016020">
    <property type="term" value="C:membrane"/>
    <property type="evidence" value="ECO:0007669"/>
    <property type="project" value="UniProtKB-SubCell"/>
</dbReference>
<evidence type="ECO:0000256" key="2">
    <source>
        <dbReference type="ARBA" id="ARBA00006665"/>
    </source>
</evidence>
<protein>
    <submittedName>
        <fullName evidence="7">SERC4 protein</fullName>
    </submittedName>
</protein>
<keyword evidence="3 6" id="KW-0812">Transmembrane</keyword>
<name>A0A7K4Y3V6_REGSA</name>
<gene>
    <name evidence="7" type="primary">Serinc4</name>
    <name evidence="7" type="ORF">REGSAT_R05441</name>
</gene>
<keyword evidence="5 6" id="KW-0472">Membrane</keyword>
<comment type="caution">
    <text evidence="7">The sequence shown here is derived from an EMBL/GenBank/DDBJ whole genome shotgun (WGS) entry which is preliminary data.</text>
</comment>
<dbReference type="Pfam" id="PF03348">
    <property type="entry name" value="Serinc"/>
    <property type="match status" value="1"/>
</dbReference>
<feature type="non-terminal residue" evidence="7">
    <location>
        <position position="1"/>
    </location>
</feature>
<organism evidence="7 8">
    <name type="scientific">Regulus satrapa</name>
    <name type="common">Golden-crowned kinglet</name>
    <dbReference type="NCBI Taxonomy" id="13245"/>
    <lineage>
        <taxon>Eukaryota</taxon>
        <taxon>Metazoa</taxon>
        <taxon>Chordata</taxon>
        <taxon>Craniata</taxon>
        <taxon>Vertebrata</taxon>
        <taxon>Euteleostomi</taxon>
        <taxon>Archelosauria</taxon>
        <taxon>Archosauria</taxon>
        <taxon>Dinosauria</taxon>
        <taxon>Saurischia</taxon>
        <taxon>Theropoda</taxon>
        <taxon>Coelurosauria</taxon>
        <taxon>Aves</taxon>
        <taxon>Neognathae</taxon>
        <taxon>Neoaves</taxon>
        <taxon>Telluraves</taxon>
        <taxon>Australaves</taxon>
        <taxon>Passeriformes</taxon>
        <taxon>Regulidae</taxon>
        <taxon>Regulus</taxon>
    </lineage>
</organism>
<keyword evidence="4 6" id="KW-1133">Transmembrane helix</keyword>
<dbReference type="PANTHER" id="PTHR10383:SF5">
    <property type="entry name" value="SERINE INCORPORATOR 4"/>
    <property type="match status" value="1"/>
</dbReference>
<feature type="transmembrane region" description="Helical" evidence="6">
    <location>
        <begin position="129"/>
        <end position="154"/>
    </location>
</feature>
<feature type="transmembrane region" description="Helical" evidence="6">
    <location>
        <begin position="248"/>
        <end position="271"/>
    </location>
</feature>
<dbReference type="Proteomes" id="UP000529728">
    <property type="component" value="Unassembled WGS sequence"/>
</dbReference>
<comment type="subcellular location">
    <subcellularLocation>
        <location evidence="1">Membrane</location>
        <topology evidence="1">Multi-pass membrane protein</topology>
    </subcellularLocation>
</comment>
<feature type="transmembrane region" description="Helical" evidence="6">
    <location>
        <begin position="60"/>
        <end position="80"/>
    </location>
</feature>